<organism evidence="1 2">
    <name type="scientific">Leishmania enriettii</name>
    <dbReference type="NCBI Taxonomy" id="5663"/>
    <lineage>
        <taxon>Eukaryota</taxon>
        <taxon>Discoba</taxon>
        <taxon>Euglenozoa</taxon>
        <taxon>Kinetoplastea</taxon>
        <taxon>Metakinetoplastina</taxon>
        <taxon>Trypanosomatida</taxon>
        <taxon>Trypanosomatidae</taxon>
        <taxon>Leishmaniinae</taxon>
        <taxon>Leishmania</taxon>
    </lineage>
</organism>
<accession>A0A836KM99</accession>
<name>A0A836KM99_LEIEN</name>
<dbReference type="GeneID" id="94170577"/>
<protein>
    <recommendedName>
        <fullName evidence="3">EF-hand domain-containing protein</fullName>
    </recommendedName>
</protein>
<proteinExistence type="predicted"/>
<evidence type="ECO:0008006" key="3">
    <source>
        <dbReference type="Google" id="ProtNLM"/>
    </source>
</evidence>
<keyword evidence="2" id="KW-1185">Reference proteome</keyword>
<gene>
    <name evidence="1" type="ORF">CUR178_03332</name>
</gene>
<dbReference type="Proteomes" id="UP000674179">
    <property type="component" value="Chromosome 22"/>
</dbReference>
<comment type="caution">
    <text evidence="1">The sequence shown here is derived from an EMBL/GenBank/DDBJ whole genome shotgun (WGS) entry which is preliminary data.</text>
</comment>
<reference evidence="1 2" key="1">
    <citation type="submission" date="2021-02" db="EMBL/GenBank/DDBJ databases">
        <title>Leishmania (Mundinia) enrietti genome sequencing and assembly.</title>
        <authorList>
            <person name="Almutairi H."/>
            <person name="Gatherer D."/>
        </authorList>
    </citation>
    <scope>NUCLEOTIDE SEQUENCE [LARGE SCALE GENOMIC DNA]</scope>
    <source>
        <strain evidence="1">CUR178</strain>
    </source>
</reference>
<dbReference type="AlphaFoldDB" id="A0A836KM99"/>
<dbReference type="OrthoDB" id="266385at2759"/>
<dbReference type="EMBL" id="JAFHKP010000022">
    <property type="protein sequence ID" value="KAG5479571.1"/>
    <property type="molecule type" value="Genomic_DNA"/>
</dbReference>
<sequence length="281" mass="29602">MRDASSLLEALLVAKKQQVTELFGPWDVDDSGRIAIAHLRPLLLSVFPLPSALSLRSSAAAADHLSVFHVKRAYESVTGRLWAPLPLPSVASSSAQAIHRCQESMCTGTTLNEVHAIIDFLCGVEVQVKGASTRESADGKEGASMSLLEARKPPFSSTALSTHMGGAVRSGTGAMTAVHAPFPAYDPPATFLYGSVEAIYRTFCLAAVSPGDPVPTTLPIDAAHLQRLAWNANAQRLRLGEGHALQRLLAARATAADAATPAPEGDACLTLEGFVRLLCAI</sequence>
<evidence type="ECO:0000313" key="2">
    <source>
        <dbReference type="Proteomes" id="UP000674179"/>
    </source>
</evidence>
<dbReference type="RefSeq" id="XP_067693100.1">
    <property type="nucleotide sequence ID" value="XM_067835067.1"/>
</dbReference>
<evidence type="ECO:0000313" key="1">
    <source>
        <dbReference type="EMBL" id="KAG5479571.1"/>
    </source>
</evidence>
<dbReference type="KEGG" id="lenr:94170577"/>